<dbReference type="GO" id="GO:0005524">
    <property type="term" value="F:ATP binding"/>
    <property type="evidence" value="ECO:0007669"/>
    <property type="project" value="UniProtKB-KW"/>
</dbReference>
<dbReference type="GO" id="GO:0005886">
    <property type="term" value="C:plasma membrane"/>
    <property type="evidence" value="ECO:0007669"/>
    <property type="project" value="TreeGrafter"/>
</dbReference>
<dbReference type="SUPFAM" id="SSF56112">
    <property type="entry name" value="Protein kinase-like (PK-like)"/>
    <property type="match status" value="1"/>
</dbReference>
<keyword evidence="8" id="KW-1185">Reference proteome</keyword>
<keyword evidence="2" id="KW-0808">Transferase</keyword>
<organism evidence="7 8">
    <name type="scientific">Saponaria officinalis</name>
    <name type="common">Common soapwort</name>
    <name type="synonym">Lychnis saponaria</name>
    <dbReference type="NCBI Taxonomy" id="3572"/>
    <lineage>
        <taxon>Eukaryota</taxon>
        <taxon>Viridiplantae</taxon>
        <taxon>Streptophyta</taxon>
        <taxon>Embryophyta</taxon>
        <taxon>Tracheophyta</taxon>
        <taxon>Spermatophyta</taxon>
        <taxon>Magnoliopsida</taxon>
        <taxon>eudicotyledons</taxon>
        <taxon>Gunneridae</taxon>
        <taxon>Pentapetalae</taxon>
        <taxon>Caryophyllales</taxon>
        <taxon>Caryophyllaceae</taxon>
        <taxon>Caryophylleae</taxon>
        <taxon>Saponaria</taxon>
    </lineage>
</organism>
<keyword evidence="5" id="KW-0067">ATP-binding</keyword>
<comment type="caution">
    <text evidence="7">The sequence shown here is derived from an EMBL/GenBank/DDBJ whole genome shotgun (WGS) entry which is preliminary data.</text>
</comment>
<accession>A0AAW1KC65</accession>
<evidence type="ECO:0000256" key="2">
    <source>
        <dbReference type="ARBA" id="ARBA00022679"/>
    </source>
</evidence>
<keyword evidence="1" id="KW-0723">Serine/threonine-protein kinase</keyword>
<evidence type="ECO:0000256" key="1">
    <source>
        <dbReference type="ARBA" id="ARBA00022527"/>
    </source>
</evidence>
<keyword evidence="4" id="KW-0418">Kinase</keyword>
<dbReference type="GO" id="GO:0004674">
    <property type="term" value="F:protein serine/threonine kinase activity"/>
    <property type="evidence" value="ECO:0007669"/>
    <property type="project" value="UniProtKB-KW"/>
</dbReference>
<dbReference type="Gene3D" id="1.10.510.10">
    <property type="entry name" value="Transferase(Phosphotransferase) domain 1"/>
    <property type="match status" value="1"/>
</dbReference>
<gene>
    <name evidence="7" type="ORF">RND81_06G121200</name>
</gene>
<dbReference type="Pfam" id="PF07714">
    <property type="entry name" value="PK_Tyr_Ser-Thr"/>
    <property type="match status" value="1"/>
</dbReference>
<dbReference type="Proteomes" id="UP001443914">
    <property type="component" value="Unassembled WGS sequence"/>
</dbReference>
<dbReference type="PANTHER" id="PTHR27002">
    <property type="entry name" value="RECEPTOR-LIKE SERINE/THREONINE-PROTEIN KINASE SD1-8"/>
    <property type="match status" value="1"/>
</dbReference>
<reference evidence="7" key="1">
    <citation type="submission" date="2024-03" db="EMBL/GenBank/DDBJ databases">
        <title>WGS assembly of Saponaria officinalis var. Norfolk2.</title>
        <authorList>
            <person name="Jenkins J."/>
            <person name="Shu S."/>
            <person name="Grimwood J."/>
            <person name="Barry K."/>
            <person name="Goodstein D."/>
            <person name="Schmutz J."/>
            <person name="Leebens-Mack J."/>
            <person name="Osbourn A."/>
        </authorList>
    </citation>
    <scope>NUCLEOTIDE SEQUENCE [LARGE SCALE GENOMIC DNA]</scope>
    <source>
        <strain evidence="7">JIC</strain>
    </source>
</reference>
<keyword evidence="3" id="KW-0547">Nucleotide-binding</keyword>
<dbReference type="EMBL" id="JBDFQZ010000006">
    <property type="protein sequence ID" value="KAK9714800.1"/>
    <property type="molecule type" value="Genomic_DNA"/>
</dbReference>
<evidence type="ECO:0000313" key="7">
    <source>
        <dbReference type="EMBL" id="KAK9714800.1"/>
    </source>
</evidence>
<dbReference type="InterPro" id="IPR000719">
    <property type="entry name" value="Prot_kinase_dom"/>
</dbReference>
<evidence type="ECO:0000256" key="5">
    <source>
        <dbReference type="ARBA" id="ARBA00022840"/>
    </source>
</evidence>
<feature type="domain" description="Protein kinase" evidence="6">
    <location>
        <begin position="1"/>
        <end position="142"/>
    </location>
</feature>
<evidence type="ECO:0000256" key="3">
    <source>
        <dbReference type="ARBA" id="ARBA00022741"/>
    </source>
</evidence>
<evidence type="ECO:0000259" key="6">
    <source>
        <dbReference type="PROSITE" id="PS50011"/>
    </source>
</evidence>
<evidence type="ECO:0000256" key="4">
    <source>
        <dbReference type="ARBA" id="ARBA00022777"/>
    </source>
</evidence>
<dbReference type="InterPro" id="IPR011009">
    <property type="entry name" value="Kinase-like_dom_sf"/>
</dbReference>
<dbReference type="InterPro" id="IPR001245">
    <property type="entry name" value="Ser-Thr/Tyr_kinase_cat_dom"/>
</dbReference>
<dbReference type="PROSITE" id="PS50011">
    <property type="entry name" value="PROTEIN_KINASE_DOM"/>
    <property type="match status" value="1"/>
</dbReference>
<proteinExistence type="predicted"/>
<name>A0AAW1KC65_SAPOF</name>
<sequence>MARIFDSKQDQANTMRVVGTYGYMSPEYALGGRFSEKSDVFSFGVLLLEIVSGKKNHKFSHQESFSLLTYAWNQWNQNDMLTFIDPAILDQSFERQISKCIHVGLLCVQEFPEDRPDVPTLIYMLDNADNIETLPIPKQPGFTRSKGCLLTRLLQITTKIAQQMLCL</sequence>
<evidence type="ECO:0000313" key="8">
    <source>
        <dbReference type="Proteomes" id="UP001443914"/>
    </source>
</evidence>
<dbReference type="PANTHER" id="PTHR27002:SF1082">
    <property type="entry name" value="OS06G0693000 PROTEIN"/>
    <property type="match status" value="1"/>
</dbReference>
<dbReference type="AlphaFoldDB" id="A0AAW1KC65"/>
<protein>
    <recommendedName>
        <fullName evidence="6">Protein kinase domain-containing protein</fullName>
    </recommendedName>
</protein>